<proteinExistence type="predicted"/>
<reference evidence="1 2" key="1">
    <citation type="submission" date="2016-07" db="EMBL/GenBank/DDBJ databases">
        <title>Comparative genomics of the Campylobacter concisus group.</title>
        <authorList>
            <person name="Miller W.G."/>
            <person name="Yee E."/>
            <person name="Chapman M.H."/>
            <person name="Huynh S."/>
            <person name="Bono J.L."/>
            <person name="On S.L.W."/>
            <person name="StLeger J."/>
            <person name="Foster G."/>
            <person name="Parker C.T."/>
        </authorList>
    </citation>
    <scope>NUCLEOTIDE SEQUENCE [LARGE SCALE GENOMIC DNA]</scope>
    <source>
        <strain evidence="1 2">CCUG 21559</strain>
    </source>
</reference>
<dbReference type="EMBL" id="CP012542">
    <property type="protein sequence ID" value="QCD44823.1"/>
    <property type="molecule type" value="Genomic_DNA"/>
</dbReference>
<keyword evidence="2" id="KW-1185">Reference proteome</keyword>
<dbReference type="InterPro" id="IPR036736">
    <property type="entry name" value="ACP-like_sf"/>
</dbReference>
<gene>
    <name evidence="1" type="ORF">CMUC_1041</name>
</gene>
<dbReference type="AlphaFoldDB" id="A0A6G5QGI8"/>
<protein>
    <recommendedName>
        <fullName evidence="3">Acyl carrier protein</fullName>
    </recommendedName>
</protein>
<evidence type="ECO:0000313" key="2">
    <source>
        <dbReference type="Proteomes" id="UP000503264"/>
    </source>
</evidence>
<dbReference type="RefSeq" id="WP_171993772.1">
    <property type="nucleotide sequence ID" value="NZ_CP012542.1"/>
</dbReference>
<accession>A0A6G5QGI8</accession>
<name>A0A6G5QGI8_9BACT</name>
<dbReference type="SUPFAM" id="SSF47336">
    <property type="entry name" value="ACP-like"/>
    <property type="match status" value="1"/>
</dbReference>
<dbReference type="Proteomes" id="UP000503264">
    <property type="component" value="Chromosome"/>
</dbReference>
<evidence type="ECO:0008006" key="3">
    <source>
        <dbReference type="Google" id="ProtNLM"/>
    </source>
</evidence>
<sequence length="75" mass="8388">MNEVENLFKRLGKSHIRADDTDILGRGLIDSLDVMELIEMIAELSGKSVPSRLIRAENFSDFNAILNLIESVKNA</sequence>
<organism evidence="1 2">
    <name type="scientific">Campylobacter mucosalis CCUG 21559</name>
    <dbReference type="NCBI Taxonomy" id="1032067"/>
    <lineage>
        <taxon>Bacteria</taxon>
        <taxon>Pseudomonadati</taxon>
        <taxon>Campylobacterota</taxon>
        <taxon>Epsilonproteobacteria</taxon>
        <taxon>Campylobacterales</taxon>
        <taxon>Campylobacteraceae</taxon>
        <taxon>Campylobacter</taxon>
    </lineage>
</organism>
<dbReference type="Gene3D" id="1.10.1200.10">
    <property type="entry name" value="ACP-like"/>
    <property type="match status" value="1"/>
</dbReference>
<evidence type="ECO:0000313" key="1">
    <source>
        <dbReference type="EMBL" id="QCD44823.1"/>
    </source>
</evidence>